<dbReference type="GO" id="GO:0005829">
    <property type="term" value="C:cytosol"/>
    <property type="evidence" value="ECO:0007669"/>
    <property type="project" value="EnsemblFungi"/>
</dbReference>
<dbReference type="InterPro" id="IPR006259">
    <property type="entry name" value="Adenyl_kin_sub"/>
</dbReference>
<keyword evidence="2" id="KW-0547">Nucleotide-binding</keyword>
<dbReference type="Proteomes" id="UP000281549">
    <property type="component" value="Unassembled WGS sequence"/>
</dbReference>
<keyword evidence="3 4" id="KW-0418">Kinase</keyword>
<gene>
    <name evidence="6" type="ORF">O9G_005168</name>
    <name evidence="7" type="ORF">ROZALSC1DRAFT_26795</name>
</gene>
<name>A0A075B3Z7_ROZAC</name>
<evidence type="ECO:0000256" key="4">
    <source>
        <dbReference type="RuleBase" id="RU003330"/>
    </source>
</evidence>
<dbReference type="GO" id="GO:0004017">
    <property type="term" value="F:AMP kinase activity"/>
    <property type="evidence" value="ECO:0007669"/>
    <property type="project" value="UniProtKB-EC"/>
</dbReference>
<dbReference type="GO" id="GO:0006270">
    <property type="term" value="P:DNA replication initiation"/>
    <property type="evidence" value="ECO:0007669"/>
    <property type="project" value="EnsemblFungi"/>
</dbReference>
<dbReference type="GO" id="GO:0006172">
    <property type="term" value="P:ADP biosynthetic process"/>
    <property type="evidence" value="ECO:0007669"/>
    <property type="project" value="EnsemblFungi"/>
</dbReference>
<dbReference type="GO" id="GO:0003688">
    <property type="term" value="F:DNA replication origin binding"/>
    <property type="evidence" value="ECO:0007669"/>
    <property type="project" value="EnsemblFungi"/>
</dbReference>
<dbReference type="InterPro" id="IPR033690">
    <property type="entry name" value="Adenylat_kinase_CS"/>
</dbReference>
<comment type="similarity">
    <text evidence="4">Belongs to the adenylate kinase family.</text>
</comment>
<dbReference type="GO" id="GO:0005758">
    <property type="term" value="C:mitochondrial intermembrane space"/>
    <property type="evidence" value="ECO:0007669"/>
    <property type="project" value="EnsemblFungi"/>
</dbReference>
<dbReference type="InterPro" id="IPR007862">
    <property type="entry name" value="Adenylate_kinase_lid-dom"/>
</dbReference>
<keyword evidence="8" id="KW-1185">Reference proteome</keyword>
<dbReference type="HOGENOM" id="CLU_032354_1_2_1"/>
<dbReference type="NCBIfam" id="TIGR01351">
    <property type="entry name" value="adk"/>
    <property type="match status" value="1"/>
</dbReference>
<dbReference type="Pfam" id="PF00406">
    <property type="entry name" value="ADK"/>
    <property type="match status" value="1"/>
</dbReference>
<evidence type="ECO:0000313" key="7">
    <source>
        <dbReference type="EMBL" id="RKP21828.1"/>
    </source>
</evidence>
<dbReference type="GO" id="GO:0005524">
    <property type="term" value="F:ATP binding"/>
    <property type="evidence" value="ECO:0007669"/>
    <property type="project" value="EnsemblFungi"/>
</dbReference>
<sequence length="230" mass="25823">MGIFSWFSRNKTEETSMRLILLGPPGAGKGTQSPKLKEKYNLCHLATGDMLRAAVAAGTETGKKAKAIMDRGELVSDDLIVELIQQNIHSKDCANGFILDGFPRTVRQAEMLDEMLNKDGTKLDRAVEFHVDDSLLVRRITGRLVHPASGRSYHVEFNPPKVANVDDITGEPLISRSDDNVETLKKRLDAYHKQTEPVIEYYKKQNILSRLDASKKPEQVWSDLMSTLKQ</sequence>
<keyword evidence="1 4" id="KW-0808">Transferase</keyword>
<dbReference type="NCBIfam" id="NF011100">
    <property type="entry name" value="PRK14527.1"/>
    <property type="match status" value="1"/>
</dbReference>
<dbReference type="SUPFAM" id="SSF52540">
    <property type="entry name" value="P-loop containing nucleoside triphosphate hydrolases"/>
    <property type="match status" value="1"/>
</dbReference>
<dbReference type="EMBL" id="ML004926">
    <property type="protein sequence ID" value="RKP21828.1"/>
    <property type="molecule type" value="Genomic_DNA"/>
</dbReference>
<dbReference type="FunFam" id="3.40.50.300:FF:000106">
    <property type="entry name" value="Adenylate kinase mitochondrial"/>
    <property type="match status" value="1"/>
</dbReference>
<feature type="domain" description="Adenylate kinase active site lid" evidence="5">
    <location>
        <begin position="143"/>
        <end position="178"/>
    </location>
</feature>
<evidence type="ECO:0000256" key="1">
    <source>
        <dbReference type="ARBA" id="ARBA00022679"/>
    </source>
</evidence>
<dbReference type="CDD" id="cd01428">
    <property type="entry name" value="ADK"/>
    <property type="match status" value="1"/>
</dbReference>
<evidence type="ECO:0000256" key="2">
    <source>
        <dbReference type="ARBA" id="ARBA00022741"/>
    </source>
</evidence>
<reference evidence="7" key="3">
    <citation type="submission" date="2018-08" db="EMBL/GenBank/DDBJ databases">
        <title>Leveraging single-cell genomics to expand the Fungal Tree of Life.</title>
        <authorList>
            <consortium name="DOE Joint Genome Institute"/>
            <person name="Ahrendt S.R."/>
            <person name="Quandt C.A."/>
            <person name="Ciobanu D."/>
            <person name="Clum A."/>
            <person name="Salamov A."/>
            <person name="Andreopoulos B."/>
            <person name="Cheng J.-F."/>
            <person name="Woyke T."/>
            <person name="Pelin A."/>
            <person name="Henrissat B."/>
            <person name="Reynolds N."/>
            <person name="Benny G.L."/>
            <person name="Smith M.E."/>
            <person name="James T.Y."/>
            <person name="Grigoriev I.V."/>
        </authorList>
    </citation>
    <scope>NUCLEOTIDE SEQUENCE</scope>
    <source>
        <strain evidence="7">CSF55</strain>
    </source>
</reference>
<evidence type="ECO:0000313" key="6">
    <source>
        <dbReference type="EMBL" id="EPZ35724.1"/>
    </source>
</evidence>
<dbReference type="NCBIfam" id="NF001380">
    <property type="entry name" value="PRK00279.1-2"/>
    <property type="match status" value="1"/>
</dbReference>
<dbReference type="OrthoDB" id="439792at2759"/>
<dbReference type="Proteomes" id="UP000030755">
    <property type="component" value="Unassembled WGS sequence"/>
</dbReference>
<dbReference type="EMBL" id="KE560766">
    <property type="protein sequence ID" value="EPZ35724.1"/>
    <property type="molecule type" value="Genomic_DNA"/>
</dbReference>
<evidence type="ECO:0000313" key="8">
    <source>
        <dbReference type="Proteomes" id="UP000030755"/>
    </source>
</evidence>
<organism evidence="6 8">
    <name type="scientific">Rozella allomycis (strain CSF55)</name>
    <dbReference type="NCBI Taxonomy" id="988480"/>
    <lineage>
        <taxon>Eukaryota</taxon>
        <taxon>Fungi</taxon>
        <taxon>Fungi incertae sedis</taxon>
        <taxon>Cryptomycota</taxon>
        <taxon>Cryptomycota incertae sedis</taxon>
        <taxon>Rozella</taxon>
    </lineage>
</organism>
<dbReference type="InterPro" id="IPR000850">
    <property type="entry name" value="Adenylat/UMP-CMP_kin"/>
</dbReference>
<dbReference type="Gene3D" id="3.40.50.300">
    <property type="entry name" value="P-loop containing nucleotide triphosphate hydrolases"/>
    <property type="match status" value="1"/>
</dbReference>
<dbReference type="PRINTS" id="PR00094">
    <property type="entry name" value="ADENYLTKNASE"/>
</dbReference>
<dbReference type="Pfam" id="PF05191">
    <property type="entry name" value="ADK_lid"/>
    <property type="match status" value="1"/>
</dbReference>
<protein>
    <submittedName>
        <fullName evidence="6">Adenylate kinase</fullName>
        <ecNumber evidence="6">2.7.4.3</ecNumber>
    </submittedName>
</protein>
<dbReference type="STRING" id="988480.A0A075B3Z7"/>
<dbReference type="EC" id="2.7.4.3" evidence="6"/>
<dbReference type="GO" id="GO:0016208">
    <property type="term" value="F:AMP binding"/>
    <property type="evidence" value="ECO:0007669"/>
    <property type="project" value="EnsemblFungi"/>
</dbReference>
<dbReference type="GO" id="GO:0036388">
    <property type="term" value="P:pre-replicative complex assembly"/>
    <property type="evidence" value="ECO:0007669"/>
    <property type="project" value="EnsemblFungi"/>
</dbReference>
<evidence type="ECO:0000256" key="3">
    <source>
        <dbReference type="ARBA" id="ARBA00022777"/>
    </source>
</evidence>
<dbReference type="PANTHER" id="PTHR23359">
    <property type="entry name" value="NUCLEOTIDE KINASE"/>
    <property type="match status" value="1"/>
</dbReference>
<accession>A0A075B3Z7</accession>
<dbReference type="PROSITE" id="PS00113">
    <property type="entry name" value="ADENYLATE_KINASE"/>
    <property type="match status" value="1"/>
</dbReference>
<dbReference type="NCBIfam" id="NF001381">
    <property type="entry name" value="PRK00279.1-3"/>
    <property type="match status" value="1"/>
</dbReference>
<evidence type="ECO:0000313" key="9">
    <source>
        <dbReference type="Proteomes" id="UP000281549"/>
    </source>
</evidence>
<reference evidence="9" key="2">
    <citation type="journal article" date="2018" name="Nat. Microbiol.">
        <title>Leveraging single-cell genomics to expand the fungal tree of life.</title>
        <authorList>
            <person name="Ahrendt S.R."/>
            <person name="Quandt C.A."/>
            <person name="Ciobanu D."/>
            <person name="Clum A."/>
            <person name="Salamov A."/>
            <person name="Andreopoulos B."/>
            <person name="Cheng J.F."/>
            <person name="Woyke T."/>
            <person name="Pelin A."/>
            <person name="Henrissat B."/>
            <person name="Reynolds N.K."/>
            <person name="Benny G.L."/>
            <person name="Smith M.E."/>
            <person name="James T.Y."/>
            <person name="Grigoriev I.V."/>
        </authorList>
    </citation>
    <scope>NUCLEOTIDE SEQUENCE [LARGE SCALE GENOMIC DNA]</scope>
    <source>
        <strain evidence="9">CSF55</strain>
    </source>
</reference>
<evidence type="ECO:0000259" key="5">
    <source>
        <dbReference type="Pfam" id="PF05191"/>
    </source>
</evidence>
<proteinExistence type="inferred from homology"/>
<dbReference type="NCBIfam" id="NF001379">
    <property type="entry name" value="PRK00279.1-1"/>
    <property type="match status" value="1"/>
</dbReference>
<dbReference type="AlphaFoldDB" id="A0A075B3Z7"/>
<dbReference type="HAMAP" id="MF_00235">
    <property type="entry name" value="Adenylate_kinase_Adk"/>
    <property type="match status" value="1"/>
</dbReference>
<reference evidence="6 8" key="1">
    <citation type="journal article" date="2013" name="Curr. Biol.">
        <title>Shared signatures of parasitism and phylogenomics unite Cryptomycota and microsporidia.</title>
        <authorList>
            <person name="James T.Y."/>
            <person name="Pelin A."/>
            <person name="Bonen L."/>
            <person name="Ahrendt S."/>
            <person name="Sain D."/>
            <person name="Corradi N."/>
            <person name="Stajich J.E."/>
        </authorList>
    </citation>
    <scope>NUCLEOTIDE SEQUENCE [LARGE SCALE GENOMIC DNA]</scope>
    <source>
        <strain evidence="6">CSF55</strain>
        <strain evidence="6">CSF55</strain>
    </source>
</reference>
<dbReference type="InterPro" id="IPR027417">
    <property type="entry name" value="P-loop_NTPase"/>
</dbReference>
<dbReference type="OMA" id="VYHEQTA"/>